<dbReference type="InterPro" id="IPR000326">
    <property type="entry name" value="PAP2/HPO"/>
</dbReference>
<protein>
    <submittedName>
        <fullName evidence="4">Putative membrane protein</fullName>
    </submittedName>
</protein>
<feature type="domain" description="Phosphatidic acid phosphatase type 2/haloperoxidase" evidence="3">
    <location>
        <begin position="182"/>
        <end position="285"/>
    </location>
</feature>
<feature type="compositionally biased region" description="Low complexity" evidence="1">
    <location>
        <begin position="72"/>
        <end position="82"/>
    </location>
</feature>
<feature type="transmembrane region" description="Helical" evidence="2">
    <location>
        <begin position="173"/>
        <end position="193"/>
    </location>
</feature>
<keyword evidence="2" id="KW-0472">Membrane</keyword>
<dbReference type="Pfam" id="PF01569">
    <property type="entry name" value="PAP2"/>
    <property type="match status" value="1"/>
</dbReference>
<feature type="transmembrane region" description="Helical" evidence="2">
    <location>
        <begin position="147"/>
        <end position="166"/>
    </location>
</feature>
<evidence type="ECO:0000259" key="3">
    <source>
        <dbReference type="Pfam" id="PF01569"/>
    </source>
</evidence>
<dbReference type="SUPFAM" id="SSF48317">
    <property type="entry name" value="Acid phosphatase/Vanadium-dependent haloperoxidase"/>
    <property type="match status" value="1"/>
</dbReference>
<sequence>MEIRLSVPPLPAVRFLQMRETPRSQETAGDAGTEPPQPRSARALAHTAGASGSGTPHRSDGRSSHTPRGVRRPGPTGRSGTVPPVPERPVFRVLRSRPLWAALCALLFALVTWQVVVDGPLRRLDERAGRALFGRGPEGLTELLADLGSLAVALPVLALAAGYTLWRERGQRLDEVVGAAVAMAAVPALVVPLKALTARPGPLTDATGHYPSGHTATALVAYAGAALLLAPYAGGPGRTVPAAGALTLATGVGLVLRGYHWPLDVVGAVLLCTALLLAVRTAVSSRGRRRSSARTATG</sequence>
<dbReference type="AlphaFoldDB" id="E2Q942"/>
<dbReference type="STRING" id="1901.BB341_05995"/>
<name>E2Q942_STRCL</name>
<accession>E2Q942</accession>
<keyword evidence="2" id="KW-1133">Transmembrane helix</keyword>
<gene>
    <name evidence="4" type="ORF">SCLAV_4584</name>
</gene>
<evidence type="ECO:0000313" key="4">
    <source>
        <dbReference type="EMBL" id="EFG09656.1"/>
    </source>
</evidence>
<feature type="transmembrane region" description="Helical" evidence="2">
    <location>
        <begin position="98"/>
        <end position="116"/>
    </location>
</feature>
<feature type="transmembrane region" description="Helical" evidence="2">
    <location>
        <begin position="213"/>
        <end position="233"/>
    </location>
</feature>
<keyword evidence="2" id="KW-0812">Transmembrane</keyword>
<dbReference type="EMBL" id="CM000913">
    <property type="protein sequence ID" value="EFG09656.1"/>
    <property type="molecule type" value="Genomic_DNA"/>
</dbReference>
<evidence type="ECO:0000313" key="5">
    <source>
        <dbReference type="Proteomes" id="UP000002357"/>
    </source>
</evidence>
<evidence type="ECO:0000256" key="1">
    <source>
        <dbReference type="SAM" id="MobiDB-lite"/>
    </source>
</evidence>
<evidence type="ECO:0000256" key="2">
    <source>
        <dbReference type="SAM" id="Phobius"/>
    </source>
</evidence>
<dbReference type="Gene3D" id="1.20.144.10">
    <property type="entry name" value="Phosphatidic acid phosphatase type 2/haloperoxidase"/>
    <property type="match status" value="1"/>
</dbReference>
<dbReference type="Proteomes" id="UP000002357">
    <property type="component" value="Chromosome"/>
</dbReference>
<reference evidence="4 5" key="1">
    <citation type="journal article" date="2010" name="Genome Biol. Evol.">
        <title>The sequence of a 1.8-mb bacterial linear plasmid reveals a rich evolutionary reservoir of secondary metabolic pathways.</title>
        <authorList>
            <person name="Medema M.H."/>
            <person name="Trefzer A."/>
            <person name="Kovalchuk A."/>
            <person name="van den Berg M."/>
            <person name="Mueller U."/>
            <person name="Heijne W."/>
            <person name="Wu L."/>
            <person name="Alam M.T."/>
            <person name="Ronning C.M."/>
            <person name="Nierman W.C."/>
            <person name="Bovenberg R.A.L."/>
            <person name="Breitling R."/>
            <person name="Takano E."/>
        </authorList>
    </citation>
    <scope>NUCLEOTIDE SEQUENCE [LARGE SCALE GENOMIC DNA]</scope>
    <source>
        <strain evidence="5">ATCC 27064 / DSM 738 / JCM 4710 / NBRC 13307 / NCIMB 12785 / NRRL 3585 / VKM Ac-602</strain>
    </source>
</reference>
<feature type="transmembrane region" description="Helical" evidence="2">
    <location>
        <begin position="265"/>
        <end position="283"/>
    </location>
</feature>
<proteinExistence type="predicted"/>
<dbReference type="InterPro" id="IPR036938">
    <property type="entry name" value="PAP2/HPO_sf"/>
</dbReference>
<dbReference type="eggNOG" id="COG0671">
    <property type="taxonomic scope" value="Bacteria"/>
</dbReference>
<keyword evidence="5" id="KW-1185">Reference proteome</keyword>
<organism evidence="4 5">
    <name type="scientific">Streptomyces clavuligerus</name>
    <dbReference type="NCBI Taxonomy" id="1901"/>
    <lineage>
        <taxon>Bacteria</taxon>
        <taxon>Bacillati</taxon>
        <taxon>Actinomycetota</taxon>
        <taxon>Actinomycetes</taxon>
        <taxon>Kitasatosporales</taxon>
        <taxon>Streptomycetaceae</taxon>
        <taxon>Streptomyces</taxon>
    </lineage>
</organism>
<feature type="region of interest" description="Disordered" evidence="1">
    <location>
        <begin position="14"/>
        <end position="86"/>
    </location>
</feature>
<feature type="transmembrane region" description="Helical" evidence="2">
    <location>
        <begin position="240"/>
        <end position="259"/>
    </location>
</feature>